<dbReference type="Pfam" id="PF08899">
    <property type="entry name" value="DUF1844"/>
    <property type="match status" value="1"/>
</dbReference>
<evidence type="ECO:0000313" key="3">
    <source>
        <dbReference type="Proteomes" id="UP000237684"/>
    </source>
</evidence>
<dbReference type="InParanoid" id="A0A2S8SX45"/>
<dbReference type="InterPro" id="IPR014995">
    <property type="entry name" value="DUF1844"/>
</dbReference>
<feature type="compositionally biased region" description="Acidic residues" evidence="1">
    <location>
        <begin position="132"/>
        <end position="144"/>
    </location>
</feature>
<name>A0A2S8SX45_9BACT</name>
<comment type="caution">
    <text evidence="2">The sequence shown here is derived from an EMBL/GenBank/DDBJ whole genome shotgun (WGS) entry which is preliminary data.</text>
</comment>
<accession>A0A2S8SX45</accession>
<protein>
    <recommendedName>
        <fullName evidence="4">DUF1844 domain-containing protein</fullName>
    </recommendedName>
</protein>
<sequence length="288" mass="31816">MANDREEREREEREASRPKIIDNRMLSEEERTGKLSSLSTKNEENQDLPKLEIIGGRSGLGESSLHENAGQAVSAPSAFGDASDATETTPADGYDDEAPMSEDEQFAALEEQFGRPLTEGERAQVRAMNGAQEEEEAPLSPEEESQMRSEIEQEQFAALEQQFGRALTEEEKTQVRTLMEQQRQSMMRLEVAPLLLQSVTEIPKFAAVHLGLVANPYTGIIARDDAEARLAIDAFGAMYEVLKTRIDARTGAELARVLNDLRANYTRVTGVSFTPGGSSIITGPRIIR</sequence>
<organism evidence="2 3">
    <name type="scientific">Abditibacterium utsteinense</name>
    <dbReference type="NCBI Taxonomy" id="1960156"/>
    <lineage>
        <taxon>Bacteria</taxon>
        <taxon>Pseudomonadati</taxon>
        <taxon>Abditibacteriota</taxon>
        <taxon>Abditibacteriia</taxon>
        <taxon>Abditibacteriales</taxon>
        <taxon>Abditibacteriaceae</taxon>
        <taxon>Abditibacterium</taxon>
    </lineage>
</organism>
<dbReference type="RefSeq" id="WP_105482107.1">
    <property type="nucleotide sequence ID" value="NZ_NIGF01000001.1"/>
</dbReference>
<feature type="region of interest" description="Disordered" evidence="1">
    <location>
        <begin position="114"/>
        <end position="149"/>
    </location>
</feature>
<dbReference type="AlphaFoldDB" id="A0A2S8SX45"/>
<dbReference type="Proteomes" id="UP000237684">
    <property type="component" value="Unassembled WGS sequence"/>
</dbReference>
<evidence type="ECO:0000256" key="1">
    <source>
        <dbReference type="SAM" id="MobiDB-lite"/>
    </source>
</evidence>
<feature type="compositionally biased region" description="Basic and acidic residues" evidence="1">
    <location>
        <begin position="41"/>
        <end position="50"/>
    </location>
</feature>
<feature type="compositionally biased region" description="Basic and acidic residues" evidence="1">
    <location>
        <begin position="1"/>
        <end position="33"/>
    </location>
</feature>
<reference evidence="2 3" key="1">
    <citation type="journal article" date="2018" name="Syst. Appl. Microbiol.">
        <title>Abditibacterium utsteinense sp. nov., the first cultivated member of candidate phylum FBP, isolated from ice-free Antarctic soil samples.</title>
        <authorList>
            <person name="Tahon G."/>
            <person name="Tytgat B."/>
            <person name="Lebbe L."/>
            <person name="Carlier A."/>
            <person name="Willems A."/>
        </authorList>
    </citation>
    <scope>NUCLEOTIDE SEQUENCE [LARGE SCALE GENOMIC DNA]</scope>
    <source>
        <strain evidence="2 3">LMG 29911</strain>
    </source>
</reference>
<evidence type="ECO:0000313" key="2">
    <source>
        <dbReference type="EMBL" id="PQV65365.1"/>
    </source>
</evidence>
<keyword evidence="3" id="KW-1185">Reference proteome</keyword>
<feature type="region of interest" description="Disordered" evidence="1">
    <location>
        <begin position="1"/>
        <end position="98"/>
    </location>
</feature>
<proteinExistence type="predicted"/>
<dbReference type="EMBL" id="NIGF01000001">
    <property type="protein sequence ID" value="PQV65365.1"/>
    <property type="molecule type" value="Genomic_DNA"/>
</dbReference>
<gene>
    <name evidence="2" type="ORF">B1R32_101105</name>
</gene>
<evidence type="ECO:0008006" key="4">
    <source>
        <dbReference type="Google" id="ProtNLM"/>
    </source>
</evidence>